<keyword evidence="2" id="KW-0677">Repeat</keyword>
<gene>
    <name evidence="8" type="ORF">B0A50_02996</name>
</gene>
<keyword evidence="4" id="KW-0539">Nucleus</keyword>
<evidence type="ECO:0000256" key="1">
    <source>
        <dbReference type="ARBA" id="ARBA00004123"/>
    </source>
</evidence>
<proteinExistence type="predicted"/>
<feature type="compositionally biased region" description="Basic residues" evidence="6">
    <location>
        <begin position="781"/>
        <end position="795"/>
    </location>
</feature>
<evidence type="ECO:0000256" key="4">
    <source>
        <dbReference type="ARBA" id="ARBA00023242"/>
    </source>
</evidence>
<dbReference type="GO" id="GO:0005730">
    <property type="term" value="C:nucleolus"/>
    <property type="evidence" value="ECO:0007669"/>
    <property type="project" value="TreeGrafter"/>
</dbReference>
<dbReference type="OrthoDB" id="267048at2759"/>
<dbReference type="InterPro" id="IPR035979">
    <property type="entry name" value="RBD_domain_sf"/>
</dbReference>
<dbReference type="PANTHER" id="PTHR48039">
    <property type="entry name" value="RNA-BINDING MOTIF PROTEIN 14B"/>
    <property type="match status" value="1"/>
</dbReference>
<feature type="domain" description="RRM" evidence="7">
    <location>
        <begin position="532"/>
        <end position="669"/>
    </location>
</feature>
<reference evidence="8 9" key="1">
    <citation type="submission" date="2017-03" db="EMBL/GenBank/DDBJ databases">
        <title>Genomes of endolithic fungi from Antarctica.</title>
        <authorList>
            <person name="Coleine C."/>
            <person name="Masonjones S."/>
            <person name="Stajich J.E."/>
        </authorList>
    </citation>
    <scope>NUCLEOTIDE SEQUENCE [LARGE SCALE GENOMIC DNA]</scope>
    <source>
        <strain evidence="8 9">CCFEE 6315</strain>
    </source>
</reference>
<dbReference type="InterPro" id="IPR012677">
    <property type="entry name" value="Nucleotide-bd_a/b_plait_sf"/>
</dbReference>
<feature type="compositionally biased region" description="Basic and acidic residues" evidence="6">
    <location>
        <begin position="759"/>
        <end position="774"/>
    </location>
</feature>
<dbReference type="AlphaFoldDB" id="A0A4V6WJT6"/>
<dbReference type="GO" id="GO:0003729">
    <property type="term" value="F:mRNA binding"/>
    <property type="evidence" value="ECO:0007669"/>
    <property type="project" value="TreeGrafter"/>
</dbReference>
<feature type="compositionally biased region" description="Basic and acidic residues" evidence="6">
    <location>
        <begin position="718"/>
        <end position="732"/>
    </location>
</feature>
<name>A0A4V6WJT6_9PEZI</name>
<feature type="region of interest" description="Disordered" evidence="6">
    <location>
        <begin position="689"/>
        <end position="795"/>
    </location>
</feature>
<keyword evidence="3 5" id="KW-0694">RNA-binding</keyword>
<keyword evidence="9" id="KW-1185">Reference proteome</keyword>
<feature type="domain" description="RRM" evidence="7">
    <location>
        <begin position="184"/>
        <end position="262"/>
    </location>
</feature>
<evidence type="ECO:0000256" key="3">
    <source>
        <dbReference type="ARBA" id="ARBA00022884"/>
    </source>
</evidence>
<dbReference type="CDD" id="cd12676">
    <property type="entry name" value="RRM3_Nop4p"/>
    <property type="match status" value="1"/>
</dbReference>
<organism evidence="8 9">
    <name type="scientific">Salinomyces thailandicus</name>
    <dbReference type="NCBI Taxonomy" id="706561"/>
    <lineage>
        <taxon>Eukaryota</taxon>
        <taxon>Fungi</taxon>
        <taxon>Dikarya</taxon>
        <taxon>Ascomycota</taxon>
        <taxon>Pezizomycotina</taxon>
        <taxon>Dothideomycetes</taxon>
        <taxon>Dothideomycetidae</taxon>
        <taxon>Mycosphaerellales</taxon>
        <taxon>Teratosphaeriaceae</taxon>
        <taxon>Salinomyces</taxon>
    </lineage>
</organism>
<dbReference type="InterPro" id="IPR034808">
    <property type="entry name" value="Nop4p_RRM3"/>
</dbReference>
<dbReference type="CDD" id="cd12677">
    <property type="entry name" value="RRM4_Nop4p"/>
    <property type="match status" value="1"/>
</dbReference>
<feature type="compositionally biased region" description="Acidic residues" evidence="6">
    <location>
        <begin position="285"/>
        <end position="298"/>
    </location>
</feature>
<feature type="compositionally biased region" description="Basic and acidic residues" evidence="6">
    <location>
        <begin position="689"/>
        <end position="704"/>
    </location>
</feature>
<dbReference type="EMBL" id="NAJL01000017">
    <property type="protein sequence ID" value="TKA28669.1"/>
    <property type="molecule type" value="Genomic_DNA"/>
</dbReference>
<protein>
    <recommendedName>
        <fullName evidence="7">RRM domain-containing protein</fullName>
    </recommendedName>
</protein>
<evidence type="ECO:0000313" key="8">
    <source>
        <dbReference type="EMBL" id="TKA28669.1"/>
    </source>
</evidence>
<dbReference type="InterPro" id="IPR000504">
    <property type="entry name" value="RRM_dom"/>
</dbReference>
<dbReference type="Proteomes" id="UP000308549">
    <property type="component" value="Unassembled WGS sequence"/>
</dbReference>
<dbReference type="SMART" id="SM00361">
    <property type="entry name" value="RRM_1"/>
    <property type="match status" value="2"/>
</dbReference>
<comment type="caution">
    <text evidence="8">The sequence shown here is derived from an EMBL/GenBank/DDBJ whole genome shotgun (WGS) entry which is preliminary data.</text>
</comment>
<dbReference type="Gene3D" id="3.30.70.330">
    <property type="match status" value="4"/>
</dbReference>
<dbReference type="SUPFAM" id="SSF54928">
    <property type="entry name" value="RNA-binding domain, RBD"/>
    <property type="match status" value="3"/>
</dbReference>
<dbReference type="InterPro" id="IPR003954">
    <property type="entry name" value="RRM_euk-type"/>
</dbReference>
<accession>A0A4V6WJT6</accession>
<dbReference type="PANTHER" id="PTHR48039:SF5">
    <property type="entry name" value="RNA-BINDING PROTEIN 28"/>
    <property type="match status" value="1"/>
</dbReference>
<feature type="domain" description="RRM" evidence="7">
    <location>
        <begin position="84"/>
        <end position="162"/>
    </location>
</feature>
<dbReference type="PROSITE" id="PS50102">
    <property type="entry name" value="RRM"/>
    <property type="match status" value="4"/>
</dbReference>
<evidence type="ECO:0000256" key="2">
    <source>
        <dbReference type="ARBA" id="ARBA00022737"/>
    </source>
</evidence>
<comment type="subcellular location">
    <subcellularLocation>
        <location evidence="1">Nucleus</location>
    </subcellularLocation>
</comment>
<sequence>MHNRHWYGTAAPQPVAFKLPNPAAQRPLRSDRDAADMGASVKKQKLSNGTVAAVAATDDAKPQVNLPAAVKDATKDEKAEQTRRSLFVRSLPPTTTSESLTELFSEAYPIKHATAVVDKETKQCKGYGFVTFADVEDAQRAKEQFNGHVMDGRKLRVEIAEPRHREDGATKEKPKPEREVHQPTKLIVRNLPWSIKGSNQLEKLFQSYGKIKQAYVPKKGPSLMAGFGFVVMRGRKNAEKAIEGVNGKEVDGRTLAVDWAVERETYQGLQHGDEEQEERQAQTGEGEDEDAEMEDDSDGGLKIDADEDELSEGTSDGSDQDKAHSDVENDGENDVEAEHEERAEDKTTVLFVRNLPFTCTDEDLEDHFTQFGSIRYARVVMDYGTERSRGTGFVCFYDREDAIACLREAPRRAMPSEADKGKDTKAATTTKSILQNEDSDPTGKYTLDGRVLQVSRALDKSEANRVTEESAVERRKRGEDKRRLYLLSEGTISTKSKLFDKLSPSEKTMREASYKQRKSLLENNPSLHLSLTRLSVRNIPRSIDSKELKNLAREAVVGFATDVKGGLRERLSKEELSRGEEEMAEAEAARKRSGKGLVKQAKVVFEGAGGSKVSEDSGAGRSRGYGFIEYHTHRSALMGLRWLNGHAVGYQVKETGKGKKELSREEVQERKKRLIAEFAIENAQVVVRRGEREQKARERSRAVQEGRATSTASPFKADAVKYRKGKREDGKGGKQGMRKRKRGPEDAVQPGKPGQKSTKAAEEQSKKGGDEKLAKRNQIIGRKRAMRKARKGGKS</sequence>
<feature type="domain" description="RRM" evidence="7">
    <location>
        <begin position="348"/>
        <end position="459"/>
    </location>
</feature>
<feature type="region of interest" description="Disordered" evidence="6">
    <location>
        <begin position="265"/>
        <end position="344"/>
    </location>
</feature>
<dbReference type="InterPro" id="IPR051945">
    <property type="entry name" value="RRM_MRD1_RNA_proc_ribogen"/>
</dbReference>
<dbReference type="SMART" id="SM00360">
    <property type="entry name" value="RRM"/>
    <property type="match status" value="4"/>
</dbReference>
<evidence type="ECO:0000259" key="7">
    <source>
        <dbReference type="PROSITE" id="PS50102"/>
    </source>
</evidence>
<dbReference type="Pfam" id="PF00076">
    <property type="entry name" value="RRM_1"/>
    <property type="match status" value="3"/>
</dbReference>
<evidence type="ECO:0000256" key="5">
    <source>
        <dbReference type="PROSITE-ProRule" id="PRU00176"/>
    </source>
</evidence>
<dbReference type="FunFam" id="3.30.70.330:FF:000406">
    <property type="entry name" value="Related to Nucleolar protein NOP4"/>
    <property type="match status" value="1"/>
</dbReference>
<evidence type="ECO:0000313" key="9">
    <source>
        <dbReference type="Proteomes" id="UP000308549"/>
    </source>
</evidence>
<feature type="region of interest" description="Disordered" evidence="6">
    <location>
        <begin position="1"/>
        <end position="43"/>
    </location>
</feature>
<evidence type="ECO:0000256" key="6">
    <source>
        <dbReference type="SAM" id="MobiDB-lite"/>
    </source>
</evidence>
<dbReference type="InterPro" id="IPR034809">
    <property type="entry name" value="Nop4_RRM4"/>
</dbReference>
<feature type="compositionally biased region" description="Acidic residues" evidence="6">
    <location>
        <begin position="328"/>
        <end position="338"/>
    </location>
</feature>